<dbReference type="Pfam" id="PF05962">
    <property type="entry name" value="HutD"/>
    <property type="match status" value="1"/>
</dbReference>
<proteinExistence type="predicted"/>
<organism evidence="1 2">
    <name type="scientific">Oceanisphaera psychrotolerans</name>
    <dbReference type="NCBI Taxonomy" id="1414654"/>
    <lineage>
        <taxon>Bacteria</taxon>
        <taxon>Pseudomonadati</taxon>
        <taxon>Pseudomonadota</taxon>
        <taxon>Gammaproteobacteria</taxon>
        <taxon>Aeromonadales</taxon>
        <taxon>Aeromonadaceae</taxon>
        <taxon>Oceanisphaera</taxon>
    </lineage>
</organism>
<dbReference type="STRING" id="1414654.BFR47_09610"/>
<gene>
    <name evidence="1" type="ORF">BFR47_09610</name>
</gene>
<name>A0A1J4QH27_9GAMM</name>
<dbReference type="PANTHER" id="PTHR37943">
    <property type="entry name" value="PROTEIN VES"/>
    <property type="match status" value="1"/>
</dbReference>
<reference evidence="1 2" key="1">
    <citation type="submission" date="2016-07" db="EMBL/GenBank/DDBJ databases">
        <title>Draft Genome Sequence of Oceanisphaera psychrotolerans, isolated from coastal sediment samples.</title>
        <authorList>
            <person name="Zhuo S."/>
            <person name="Ruan Z."/>
        </authorList>
    </citation>
    <scope>NUCLEOTIDE SEQUENCE [LARGE SCALE GENOMIC DNA]</scope>
    <source>
        <strain evidence="1 2">LAM-WHM-ZC</strain>
    </source>
</reference>
<comment type="caution">
    <text evidence="1">The sequence shown here is derived from an EMBL/GenBank/DDBJ whole genome shotgun (WGS) entry which is preliminary data.</text>
</comment>
<dbReference type="Proteomes" id="UP000243073">
    <property type="component" value="Unassembled WGS sequence"/>
</dbReference>
<dbReference type="RefSeq" id="WP_071471511.1">
    <property type="nucleotide sequence ID" value="NZ_MDKE01000005.1"/>
</dbReference>
<dbReference type="InterPro" id="IPR014710">
    <property type="entry name" value="RmlC-like_jellyroll"/>
</dbReference>
<dbReference type="InterPro" id="IPR011051">
    <property type="entry name" value="RmlC_Cupin_sf"/>
</dbReference>
<dbReference type="AlphaFoldDB" id="A0A1J4QH27"/>
<protein>
    <recommendedName>
        <fullName evidence="3">HutD-family protein</fullName>
    </recommendedName>
</protein>
<evidence type="ECO:0000313" key="2">
    <source>
        <dbReference type="Proteomes" id="UP000243073"/>
    </source>
</evidence>
<sequence length="185" mass="20256">MATRLGPSNFIYMPWKNGGGVTRELYRLPGEPGTDFGLRVSMARVGQSGPFSFFPGIDRILMLVDGAGFELDMNGSKQTLDTPFVPMAFSGEEAVRCRLLNGECLDFNVMSDRRWGRAGVQVHELAPGQIYRCNSVTPRLLYRHSTGQSAEPELWVLAPGDSLDLAADEQGSILVDITLYPLNGA</sequence>
<dbReference type="PANTHER" id="PTHR37943:SF1">
    <property type="entry name" value="PROTEIN VES"/>
    <property type="match status" value="1"/>
</dbReference>
<dbReference type="OrthoDB" id="9800082at2"/>
<dbReference type="InterPro" id="IPR010282">
    <property type="entry name" value="Uncharacterised_HutD/Ves"/>
</dbReference>
<keyword evidence="2" id="KW-1185">Reference proteome</keyword>
<evidence type="ECO:0000313" key="1">
    <source>
        <dbReference type="EMBL" id="OIN13763.1"/>
    </source>
</evidence>
<dbReference type="CDD" id="cd20293">
    <property type="entry name" value="cupin_HutD_N"/>
    <property type="match status" value="1"/>
</dbReference>
<dbReference type="Gene3D" id="2.60.120.10">
    <property type="entry name" value="Jelly Rolls"/>
    <property type="match status" value="1"/>
</dbReference>
<evidence type="ECO:0008006" key="3">
    <source>
        <dbReference type="Google" id="ProtNLM"/>
    </source>
</evidence>
<accession>A0A1J4QH27</accession>
<dbReference type="SUPFAM" id="SSF51182">
    <property type="entry name" value="RmlC-like cupins"/>
    <property type="match status" value="1"/>
</dbReference>
<dbReference type="EMBL" id="MDKE01000005">
    <property type="protein sequence ID" value="OIN13763.1"/>
    <property type="molecule type" value="Genomic_DNA"/>
</dbReference>